<evidence type="ECO:0000313" key="14">
    <source>
        <dbReference type="EMBL" id="REF87356.1"/>
    </source>
</evidence>
<evidence type="ECO:0000256" key="5">
    <source>
        <dbReference type="ARBA" id="ARBA00023065"/>
    </source>
</evidence>
<evidence type="ECO:0000256" key="3">
    <source>
        <dbReference type="ARBA" id="ARBA00022692"/>
    </source>
</evidence>
<evidence type="ECO:0000256" key="7">
    <source>
        <dbReference type="ARBA" id="ARBA00023173"/>
    </source>
</evidence>
<comment type="caution">
    <text evidence="14">The sequence shown here is derived from an EMBL/GenBank/DDBJ whole genome shotgun (WGS) entry which is preliminary data.</text>
</comment>
<dbReference type="Pfam" id="PF00654">
    <property type="entry name" value="Voltage_CLC"/>
    <property type="match status" value="1"/>
</dbReference>
<dbReference type="SUPFAM" id="SSF81340">
    <property type="entry name" value="Clc chloride channel"/>
    <property type="match status" value="1"/>
</dbReference>
<evidence type="ECO:0000256" key="12">
    <source>
        <dbReference type="SAM" id="Phobius"/>
    </source>
</evidence>
<feature type="domain" description="CBS" evidence="13">
    <location>
        <begin position="520"/>
        <end position="578"/>
    </location>
</feature>
<keyword evidence="7" id="KW-0869">Chloride channel</keyword>
<dbReference type="CDD" id="cd00400">
    <property type="entry name" value="Voltage_gated_ClC"/>
    <property type="match status" value="1"/>
</dbReference>
<feature type="transmembrane region" description="Helical" evidence="12">
    <location>
        <begin position="21"/>
        <end position="50"/>
    </location>
</feature>
<keyword evidence="10" id="KW-0129">CBS domain</keyword>
<evidence type="ECO:0000313" key="15">
    <source>
        <dbReference type="Proteomes" id="UP000256900"/>
    </source>
</evidence>
<dbReference type="SUPFAM" id="SSF54631">
    <property type="entry name" value="CBS-domain pair"/>
    <property type="match status" value="1"/>
</dbReference>
<dbReference type="GO" id="GO:0034707">
    <property type="term" value="C:chloride channel complex"/>
    <property type="evidence" value="ECO:0007669"/>
    <property type="project" value="UniProtKB-KW"/>
</dbReference>
<dbReference type="AlphaFoldDB" id="A0A3D9Z7V2"/>
<keyword evidence="9" id="KW-0407">Ion channel</keyword>
<evidence type="ECO:0000259" key="13">
    <source>
        <dbReference type="PROSITE" id="PS51371"/>
    </source>
</evidence>
<dbReference type="InterPro" id="IPR050368">
    <property type="entry name" value="ClC-type_chloride_channel"/>
</dbReference>
<dbReference type="Gene3D" id="3.10.580.10">
    <property type="entry name" value="CBS-domain"/>
    <property type="match status" value="1"/>
</dbReference>
<dbReference type="PANTHER" id="PTHR43427:SF6">
    <property type="entry name" value="CHLORIDE CHANNEL PROTEIN CLC-E"/>
    <property type="match status" value="1"/>
</dbReference>
<feature type="transmembrane region" description="Helical" evidence="12">
    <location>
        <begin position="241"/>
        <end position="263"/>
    </location>
</feature>
<feature type="transmembrane region" description="Helical" evidence="12">
    <location>
        <begin position="398"/>
        <end position="419"/>
    </location>
</feature>
<evidence type="ECO:0000256" key="2">
    <source>
        <dbReference type="ARBA" id="ARBA00022448"/>
    </source>
</evidence>
<keyword evidence="3 12" id="KW-0812">Transmembrane</keyword>
<evidence type="ECO:0000256" key="9">
    <source>
        <dbReference type="ARBA" id="ARBA00023303"/>
    </source>
</evidence>
<dbReference type="RefSeq" id="WP_115835570.1">
    <property type="nucleotide sequence ID" value="NZ_CP025086.1"/>
</dbReference>
<feature type="transmembrane region" description="Helical" evidence="12">
    <location>
        <begin position="70"/>
        <end position="89"/>
    </location>
</feature>
<dbReference type="PANTHER" id="PTHR43427">
    <property type="entry name" value="CHLORIDE CHANNEL PROTEIN CLC-E"/>
    <property type="match status" value="1"/>
</dbReference>
<evidence type="ECO:0000256" key="4">
    <source>
        <dbReference type="ARBA" id="ARBA00022989"/>
    </source>
</evidence>
<dbReference type="InterPro" id="IPR046342">
    <property type="entry name" value="CBS_dom_sf"/>
</dbReference>
<feature type="region of interest" description="Disordered" evidence="11">
    <location>
        <begin position="587"/>
        <end position="609"/>
    </location>
</feature>
<dbReference type="InterPro" id="IPR000644">
    <property type="entry name" value="CBS_dom"/>
</dbReference>
<dbReference type="PRINTS" id="PR00762">
    <property type="entry name" value="CLCHANNEL"/>
</dbReference>
<feature type="transmembrane region" description="Helical" evidence="12">
    <location>
        <begin position="167"/>
        <end position="192"/>
    </location>
</feature>
<dbReference type="InterPro" id="IPR014743">
    <property type="entry name" value="Cl-channel_core"/>
</dbReference>
<dbReference type="Gene3D" id="1.10.3080.10">
    <property type="entry name" value="Clc chloride channel"/>
    <property type="match status" value="1"/>
</dbReference>
<dbReference type="PROSITE" id="PS51371">
    <property type="entry name" value="CBS"/>
    <property type="match status" value="2"/>
</dbReference>
<gene>
    <name evidence="14" type="ORF">DES32_0976</name>
</gene>
<reference evidence="14 15" key="1">
    <citation type="submission" date="2018-08" db="EMBL/GenBank/DDBJ databases">
        <title>Genomic Encyclopedia of Type Strains, Phase IV (KMG-IV): sequencing the most valuable type-strain genomes for metagenomic binning, comparative biology and taxonomic classification.</title>
        <authorList>
            <person name="Goeker M."/>
        </authorList>
    </citation>
    <scope>NUCLEOTIDE SEQUENCE [LARGE SCALE GENOMIC DNA]</scope>
    <source>
        <strain evidence="14 15">BW863</strain>
    </source>
</reference>
<feature type="domain" description="CBS" evidence="13">
    <location>
        <begin position="453"/>
        <end position="513"/>
    </location>
</feature>
<protein>
    <submittedName>
        <fullName evidence="14">H+/Cl-antiporter ClcA</fullName>
    </submittedName>
</protein>
<dbReference type="EMBL" id="QUMO01000002">
    <property type="protein sequence ID" value="REF87356.1"/>
    <property type="molecule type" value="Genomic_DNA"/>
</dbReference>
<accession>A0A3D9Z7V2</accession>
<feature type="transmembrane region" description="Helical" evidence="12">
    <location>
        <begin position="275"/>
        <end position="293"/>
    </location>
</feature>
<sequence>MKSAVPTSDRPLSDFSAGPRILAIAALAVPVALAGVAAGLALLKLIRLATNIAYFGQFSFADLKLGSAHLGPWSVLIPVAGAFIVGLMARYGSEKIRGHGIPEAIEAILLGRSRLDPKVAILKPLSSAIVIGTGGPFGAEGPIIMTGGAIGSLIAQMLPVSDAERKTLLVGGAAAGMTIVFGTPIAAVMLGVELLLFEWRPRSFVPVVVAAVTAAVARTALHMPGPLFPFAGVSEISLIGLVTWVVLGVVAGFLACILSQLVYRWEDFFMKLPIHWMWWPMLGGLVVGLGGLIEPRALGVGYENIAAMLQGQLALKVLLLLLVVKAVIWSVALGSGTSGGVLAPLLMMGGAAGAALSWVMPDQSPAFCALLGMAATMSGAMRVPLTATFFAVELTGDLHALLPLLTACATAYAVTVLLMRRSILTEKITRRGHHLVCEYSVDSFALARVRDVMTCPVETLPETMTLHEAARFLTAPTTAHPSFPVVDAENKVLGIVDPPTVLRWRRAGRQRATNLAELLAGAELPVAYPDEYLERVAARLAATDIGHLAVISRESRQIVGYLAWRDVIRARAGFEAEEAPRTAFFGRRPASAGAPIDDRGGLASGAEMP</sequence>
<evidence type="ECO:0000256" key="1">
    <source>
        <dbReference type="ARBA" id="ARBA00004141"/>
    </source>
</evidence>
<feature type="transmembrane region" description="Helical" evidence="12">
    <location>
        <begin position="341"/>
        <end position="360"/>
    </location>
</feature>
<keyword evidence="2" id="KW-0813">Transport</keyword>
<evidence type="ECO:0000256" key="6">
    <source>
        <dbReference type="ARBA" id="ARBA00023136"/>
    </source>
</evidence>
<dbReference type="Proteomes" id="UP000256900">
    <property type="component" value="Unassembled WGS sequence"/>
</dbReference>
<dbReference type="CDD" id="cd02205">
    <property type="entry name" value="CBS_pair_SF"/>
    <property type="match status" value="1"/>
</dbReference>
<organism evidence="14 15">
    <name type="scientific">Methylovirgula ligni</name>
    <dbReference type="NCBI Taxonomy" id="569860"/>
    <lineage>
        <taxon>Bacteria</taxon>
        <taxon>Pseudomonadati</taxon>
        <taxon>Pseudomonadota</taxon>
        <taxon>Alphaproteobacteria</taxon>
        <taxon>Hyphomicrobiales</taxon>
        <taxon>Beijerinckiaceae</taxon>
        <taxon>Methylovirgula</taxon>
    </lineage>
</organism>
<evidence type="ECO:0000256" key="10">
    <source>
        <dbReference type="PROSITE-ProRule" id="PRU00703"/>
    </source>
</evidence>
<dbReference type="SMART" id="SM00116">
    <property type="entry name" value="CBS"/>
    <property type="match status" value="2"/>
</dbReference>
<dbReference type="OrthoDB" id="9767361at2"/>
<keyword evidence="15" id="KW-1185">Reference proteome</keyword>
<feature type="transmembrane region" description="Helical" evidence="12">
    <location>
        <begin position="204"/>
        <end position="221"/>
    </location>
</feature>
<name>A0A3D9Z7V2_9HYPH</name>
<keyword evidence="8" id="KW-0868">Chloride</keyword>
<evidence type="ECO:0000256" key="11">
    <source>
        <dbReference type="SAM" id="MobiDB-lite"/>
    </source>
</evidence>
<keyword evidence="6 12" id="KW-0472">Membrane</keyword>
<proteinExistence type="predicted"/>
<dbReference type="GO" id="GO:0005254">
    <property type="term" value="F:chloride channel activity"/>
    <property type="evidence" value="ECO:0007669"/>
    <property type="project" value="UniProtKB-KW"/>
</dbReference>
<keyword evidence="4 12" id="KW-1133">Transmembrane helix</keyword>
<dbReference type="Pfam" id="PF00571">
    <property type="entry name" value="CBS"/>
    <property type="match status" value="2"/>
</dbReference>
<feature type="transmembrane region" description="Helical" evidence="12">
    <location>
        <begin position="313"/>
        <end position="335"/>
    </location>
</feature>
<keyword evidence="5" id="KW-0406">Ion transport</keyword>
<dbReference type="InterPro" id="IPR001807">
    <property type="entry name" value="ClC"/>
</dbReference>
<feature type="transmembrane region" description="Helical" evidence="12">
    <location>
        <begin position="367"/>
        <end position="392"/>
    </location>
</feature>
<comment type="subcellular location">
    <subcellularLocation>
        <location evidence="1">Membrane</location>
        <topology evidence="1">Multi-pass membrane protein</topology>
    </subcellularLocation>
</comment>
<evidence type="ECO:0000256" key="8">
    <source>
        <dbReference type="ARBA" id="ARBA00023214"/>
    </source>
</evidence>